<keyword evidence="2" id="KW-1185">Reference proteome</keyword>
<evidence type="ECO:0008006" key="3">
    <source>
        <dbReference type="Google" id="ProtNLM"/>
    </source>
</evidence>
<reference evidence="2" key="1">
    <citation type="journal article" date="2019" name="Int. J. Syst. Evol. Microbiol.">
        <title>The Global Catalogue of Microorganisms (GCM) 10K type strain sequencing project: providing services to taxonomists for standard genome sequencing and annotation.</title>
        <authorList>
            <consortium name="The Broad Institute Genomics Platform"/>
            <consortium name="The Broad Institute Genome Sequencing Center for Infectious Disease"/>
            <person name="Wu L."/>
            <person name="Ma J."/>
        </authorList>
    </citation>
    <scope>NUCLEOTIDE SEQUENCE [LARGE SCALE GENOMIC DNA]</scope>
    <source>
        <strain evidence="2">TBRC 1276</strain>
    </source>
</reference>
<protein>
    <recommendedName>
        <fullName evidence="3">SRPBCC family protein</fullName>
    </recommendedName>
</protein>
<dbReference type="RefSeq" id="WP_379531346.1">
    <property type="nucleotide sequence ID" value="NZ_JBHSBI010000016.1"/>
</dbReference>
<evidence type="ECO:0000313" key="2">
    <source>
        <dbReference type="Proteomes" id="UP001595851"/>
    </source>
</evidence>
<dbReference type="EMBL" id="JBHSBI010000016">
    <property type="protein sequence ID" value="MFC4011388.1"/>
    <property type="molecule type" value="Genomic_DNA"/>
</dbReference>
<dbReference type="Proteomes" id="UP001595851">
    <property type="component" value="Unassembled WGS sequence"/>
</dbReference>
<name>A0ABV8GBK9_9ACTN</name>
<organism evidence="1 2">
    <name type="scientific">Nonomuraea purpurea</name>
    <dbReference type="NCBI Taxonomy" id="1849276"/>
    <lineage>
        <taxon>Bacteria</taxon>
        <taxon>Bacillati</taxon>
        <taxon>Actinomycetota</taxon>
        <taxon>Actinomycetes</taxon>
        <taxon>Streptosporangiales</taxon>
        <taxon>Streptosporangiaceae</taxon>
        <taxon>Nonomuraea</taxon>
    </lineage>
</organism>
<proteinExistence type="predicted"/>
<evidence type="ECO:0000313" key="1">
    <source>
        <dbReference type="EMBL" id="MFC4011388.1"/>
    </source>
</evidence>
<gene>
    <name evidence="1" type="ORF">ACFOY2_29455</name>
</gene>
<comment type="caution">
    <text evidence="1">The sequence shown here is derived from an EMBL/GenBank/DDBJ whole genome shotgun (WGS) entry which is preliminary data.</text>
</comment>
<accession>A0ABV8GBK9</accession>
<sequence>MRFGIRQFELTLMHRMRDLNAAKVEDALTEMGVSRAQLRAAHTQWTRMAHSPRGPKGLAGMRRVLGPPSYEGVRPAGSLICEVARWRLPSWPELEFEVLAGPGGEVWNQWFVRPGDGEGVVLGFEELVPWRCVVADVGASFAGAVQGEGGAPQHWVAEFVHEGRKYRARFVYGLYQRLDKNLENL</sequence>